<proteinExistence type="predicted"/>
<protein>
    <recommendedName>
        <fullName evidence="5">F-box domain-containing protein</fullName>
    </recommendedName>
</protein>
<evidence type="ECO:0008006" key="5">
    <source>
        <dbReference type="Google" id="ProtNLM"/>
    </source>
</evidence>
<evidence type="ECO:0000313" key="3">
    <source>
        <dbReference type="EMBL" id="KAJ1695883.1"/>
    </source>
</evidence>
<dbReference type="Pfam" id="PF00646">
    <property type="entry name" value="F-box"/>
    <property type="match status" value="1"/>
</dbReference>
<evidence type="ECO:0000259" key="2">
    <source>
        <dbReference type="Pfam" id="PF24758"/>
    </source>
</evidence>
<sequence>MLIQWLCSQAMMGTASDVKRIENEYSDRLSSLSDELIVSVLSLLPAKEVAQTCILSKRWRNLWAAVPSLCFDVRDWNDDFKKFMGFVSNFLLKRDKTIDTQIFHILCQDCSGIVSSEVNEWITYAVEHNPKILKLSFSDYDGIPDCVFTCKTLESLKLKMKFWKPMDLKPSEIVCLPKLRNLTLKDIYCYTDNLEKVLLGCPILEDLRINILYTKYVQIILLQCEAVENFCPTYFQ</sequence>
<dbReference type="SUPFAM" id="SSF81383">
    <property type="entry name" value="F-box domain"/>
    <property type="match status" value="1"/>
</dbReference>
<keyword evidence="4" id="KW-1185">Reference proteome</keyword>
<feature type="domain" description="F-box" evidence="1">
    <location>
        <begin position="29"/>
        <end position="67"/>
    </location>
</feature>
<dbReference type="SUPFAM" id="SSF52047">
    <property type="entry name" value="RNI-like"/>
    <property type="match status" value="1"/>
</dbReference>
<dbReference type="EMBL" id="JAMQYH010000003">
    <property type="protein sequence ID" value="KAJ1695883.1"/>
    <property type="molecule type" value="Genomic_DNA"/>
</dbReference>
<feature type="domain" description="F-box/LRR-repeat protein 15/At3g58940/PEG3-like LRR" evidence="2">
    <location>
        <begin position="131"/>
        <end position="212"/>
    </location>
</feature>
<dbReference type="InterPro" id="IPR001810">
    <property type="entry name" value="F-box_dom"/>
</dbReference>
<dbReference type="InterPro" id="IPR036047">
    <property type="entry name" value="F-box-like_dom_sf"/>
</dbReference>
<organism evidence="3 4">
    <name type="scientific">Rhynchospora breviuscula</name>
    <dbReference type="NCBI Taxonomy" id="2022672"/>
    <lineage>
        <taxon>Eukaryota</taxon>
        <taxon>Viridiplantae</taxon>
        <taxon>Streptophyta</taxon>
        <taxon>Embryophyta</taxon>
        <taxon>Tracheophyta</taxon>
        <taxon>Spermatophyta</taxon>
        <taxon>Magnoliopsida</taxon>
        <taxon>Liliopsida</taxon>
        <taxon>Poales</taxon>
        <taxon>Cyperaceae</taxon>
        <taxon>Cyperoideae</taxon>
        <taxon>Rhynchosporeae</taxon>
        <taxon>Rhynchospora</taxon>
    </lineage>
</organism>
<evidence type="ECO:0000313" key="4">
    <source>
        <dbReference type="Proteomes" id="UP001151287"/>
    </source>
</evidence>
<dbReference type="PANTHER" id="PTHR31293:SF16">
    <property type="entry name" value="RNI-LIKE SUPERFAMILY PROTEIN"/>
    <property type="match status" value="1"/>
</dbReference>
<dbReference type="AlphaFoldDB" id="A0A9Q0CL88"/>
<comment type="caution">
    <text evidence="3">The sequence shown here is derived from an EMBL/GenBank/DDBJ whole genome shotgun (WGS) entry which is preliminary data.</text>
</comment>
<dbReference type="PANTHER" id="PTHR31293">
    <property type="entry name" value="RNI-LIKE SUPERFAMILY PROTEIN"/>
    <property type="match status" value="1"/>
</dbReference>
<accession>A0A9Q0CL88</accession>
<dbReference type="InterPro" id="IPR055294">
    <property type="entry name" value="FBL60-like"/>
</dbReference>
<dbReference type="Gene3D" id="1.20.1280.50">
    <property type="match status" value="1"/>
</dbReference>
<dbReference type="Gene3D" id="3.80.10.10">
    <property type="entry name" value="Ribonuclease Inhibitor"/>
    <property type="match status" value="1"/>
</dbReference>
<dbReference type="OrthoDB" id="582804at2759"/>
<dbReference type="InterPro" id="IPR053781">
    <property type="entry name" value="F-box_AtFBL13-like"/>
</dbReference>
<evidence type="ECO:0000259" key="1">
    <source>
        <dbReference type="Pfam" id="PF00646"/>
    </source>
</evidence>
<dbReference type="Proteomes" id="UP001151287">
    <property type="component" value="Unassembled WGS sequence"/>
</dbReference>
<dbReference type="Pfam" id="PF24758">
    <property type="entry name" value="LRR_At5g56370"/>
    <property type="match status" value="1"/>
</dbReference>
<dbReference type="CDD" id="cd22160">
    <property type="entry name" value="F-box_AtFBL13-like"/>
    <property type="match status" value="1"/>
</dbReference>
<reference evidence="3" key="1">
    <citation type="journal article" date="2022" name="Cell">
        <title>Repeat-based holocentromeres influence genome architecture and karyotype evolution.</title>
        <authorList>
            <person name="Hofstatter P.G."/>
            <person name="Thangavel G."/>
            <person name="Lux T."/>
            <person name="Neumann P."/>
            <person name="Vondrak T."/>
            <person name="Novak P."/>
            <person name="Zhang M."/>
            <person name="Costa L."/>
            <person name="Castellani M."/>
            <person name="Scott A."/>
            <person name="Toegelov H."/>
            <person name="Fuchs J."/>
            <person name="Mata-Sucre Y."/>
            <person name="Dias Y."/>
            <person name="Vanzela A.L.L."/>
            <person name="Huettel B."/>
            <person name="Almeida C.C.S."/>
            <person name="Simkova H."/>
            <person name="Souza G."/>
            <person name="Pedrosa-Harand A."/>
            <person name="Macas J."/>
            <person name="Mayer K.F.X."/>
            <person name="Houben A."/>
            <person name="Marques A."/>
        </authorList>
    </citation>
    <scope>NUCLEOTIDE SEQUENCE</scope>
    <source>
        <strain evidence="3">RhyBre1mFocal</strain>
    </source>
</reference>
<name>A0A9Q0CL88_9POAL</name>
<dbReference type="InterPro" id="IPR032675">
    <property type="entry name" value="LRR_dom_sf"/>
</dbReference>
<gene>
    <name evidence="3" type="ORF">LUZ63_012581</name>
</gene>
<dbReference type="InterPro" id="IPR055411">
    <property type="entry name" value="LRR_FXL15/At3g58940/PEG3-like"/>
</dbReference>